<name>A0AB73BFN0_9GAMM</name>
<gene>
    <name evidence="3" type="ORF">EU508_13305</name>
</gene>
<keyword evidence="1" id="KW-0812">Transmembrane</keyword>
<dbReference type="EMBL" id="SEUK01000051">
    <property type="protein sequence ID" value="KAA1159525.1"/>
    <property type="molecule type" value="Genomic_DNA"/>
</dbReference>
<dbReference type="RefSeq" id="WP_149614599.1">
    <property type="nucleotide sequence ID" value="NZ_SEUK01000051.1"/>
</dbReference>
<evidence type="ECO:0000313" key="4">
    <source>
        <dbReference type="Proteomes" id="UP000324162"/>
    </source>
</evidence>
<dbReference type="Proteomes" id="UP000324162">
    <property type="component" value="Unassembled WGS sequence"/>
</dbReference>
<dbReference type="Pfam" id="PF08376">
    <property type="entry name" value="NIT"/>
    <property type="match status" value="1"/>
</dbReference>
<evidence type="ECO:0000256" key="1">
    <source>
        <dbReference type="SAM" id="Phobius"/>
    </source>
</evidence>
<keyword evidence="1" id="KW-1133">Transmembrane helix</keyword>
<feature type="domain" description="Nitrate/nitrite sensing protein" evidence="2">
    <location>
        <begin position="49"/>
        <end position="274"/>
    </location>
</feature>
<protein>
    <recommendedName>
        <fullName evidence="2">Nitrate/nitrite sensing protein domain-containing protein</fullName>
    </recommendedName>
</protein>
<comment type="caution">
    <text evidence="3">The sequence shown here is derived from an EMBL/GenBank/DDBJ whole genome shotgun (WGS) entry which is preliminary data.</text>
</comment>
<evidence type="ECO:0000313" key="3">
    <source>
        <dbReference type="EMBL" id="KAA1159525.1"/>
    </source>
</evidence>
<proteinExistence type="predicted"/>
<organism evidence="3 4">
    <name type="scientific">Pseudoalteromonas fuliginea</name>
    <dbReference type="NCBI Taxonomy" id="1872678"/>
    <lineage>
        <taxon>Bacteria</taxon>
        <taxon>Pseudomonadati</taxon>
        <taxon>Pseudomonadota</taxon>
        <taxon>Gammaproteobacteria</taxon>
        <taxon>Alteromonadales</taxon>
        <taxon>Pseudoalteromonadaceae</taxon>
        <taxon>Pseudoalteromonas</taxon>
    </lineage>
</organism>
<sequence>MQWITLTTATFCILIIFLIKKMKISNNKKIQKDGLVHICQIKRIIIFAQQHRGLTAAWLNGDTNAEAKLTGIKKLISQEINSLMLSPVAKNERWAAFTDHWGRLLSFNNKSSVSNSFEQHTMMIKNLAYLLEDTAENSHLTADFLPKINNIGYVWRELILTTENIGQSRAIGVSVAVQQCCSSVDKIRLNFLIQTMAKTTIDTLQRLSHLPEEQHTHTNLVKKATESMNKLIEVMTSELVGAAKVAIDSNQYFELATETMSKMNDIFDHQVKQLNKVI</sequence>
<evidence type="ECO:0000259" key="2">
    <source>
        <dbReference type="Pfam" id="PF08376"/>
    </source>
</evidence>
<dbReference type="InterPro" id="IPR013587">
    <property type="entry name" value="Nitrate/nitrite_sensing"/>
</dbReference>
<dbReference type="AlphaFoldDB" id="A0AB73BFN0"/>
<reference evidence="3 4" key="1">
    <citation type="submission" date="2019-01" db="EMBL/GenBank/DDBJ databases">
        <title>Genome sequences of marine Pseudoalteromonas species.</title>
        <authorList>
            <person name="Boraston A.B."/>
            <person name="Hehemann J.-H."/>
            <person name="Vickers C.J."/>
            <person name="Salama-Alber O."/>
            <person name="Abe K."/>
            <person name="Hettle A.J."/>
        </authorList>
    </citation>
    <scope>NUCLEOTIDE SEQUENCE [LARGE SCALE GENOMIC DNA]</scope>
    <source>
        <strain evidence="3 4">PS42</strain>
    </source>
</reference>
<accession>A0AB73BFN0</accession>
<keyword evidence="1" id="KW-0472">Membrane</keyword>
<feature type="transmembrane region" description="Helical" evidence="1">
    <location>
        <begin position="6"/>
        <end position="22"/>
    </location>
</feature>